<dbReference type="EMBL" id="JACGWJ010000797">
    <property type="protein sequence ID" value="KAL0288151.1"/>
    <property type="molecule type" value="Genomic_DNA"/>
</dbReference>
<evidence type="ECO:0000313" key="1">
    <source>
        <dbReference type="EMBL" id="KAL0288151.1"/>
    </source>
</evidence>
<accession>A0AAW2J0V1</accession>
<comment type="caution">
    <text evidence="1">The sequence shown here is derived from an EMBL/GenBank/DDBJ whole genome shotgun (WGS) entry which is preliminary data.</text>
</comment>
<reference evidence="1" key="2">
    <citation type="journal article" date="2024" name="Plant">
        <title>Genomic evolution and insights into agronomic trait innovations of Sesamum species.</title>
        <authorList>
            <person name="Miao H."/>
            <person name="Wang L."/>
            <person name="Qu L."/>
            <person name="Liu H."/>
            <person name="Sun Y."/>
            <person name="Le M."/>
            <person name="Wang Q."/>
            <person name="Wei S."/>
            <person name="Zheng Y."/>
            <person name="Lin W."/>
            <person name="Duan Y."/>
            <person name="Cao H."/>
            <person name="Xiong S."/>
            <person name="Wang X."/>
            <person name="Wei L."/>
            <person name="Li C."/>
            <person name="Ma Q."/>
            <person name="Ju M."/>
            <person name="Zhao R."/>
            <person name="Li G."/>
            <person name="Mu C."/>
            <person name="Tian Q."/>
            <person name="Mei H."/>
            <person name="Zhang T."/>
            <person name="Gao T."/>
            <person name="Zhang H."/>
        </authorList>
    </citation>
    <scope>NUCLEOTIDE SEQUENCE</scope>
    <source>
        <strain evidence="1">G02</strain>
    </source>
</reference>
<gene>
    <name evidence="1" type="ORF">Sradi_7104700</name>
</gene>
<protein>
    <submittedName>
        <fullName evidence="1">Uncharacterized protein</fullName>
    </submittedName>
</protein>
<name>A0AAW2J0V1_SESRA</name>
<organism evidence="1">
    <name type="scientific">Sesamum radiatum</name>
    <name type="common">Black benniseed</name>
    <dbReference type="NCBI Taxonomy" id="300843"/>
    <lineage>
        <taxon>Eukaryota</taxon>
        <taxon>Viridiplantae</taxon>
        <taxon>Streptophyta</taxon>
        <taxon>Embryophyta</taxon>
        <taxon>Tracheophyta</taxon>
        <taxon>Spermatophyta</taxon>
        <taxon>Magnoliopsida</taxon>
        <taxon>eudicotyledons</taxon>
        <taxon>Gunneridae</taxon>
        <taxon>Pentapetalae</taxon>
        <taxon>asterids</taxon>
        <taxon>lamiids</taxon>
        <taxon>Lamiales</taxon>
        <taxon>Pedaliaceae</taxon>
        <taxon>Sesamum</taxon>
    </lineage>
</organism>
<dbReference type="AlphaFoldDB" id="A0AAW2J0V1"/>
<proteinExistence type="predicted"/>
<sequence length="87" mass="9810">MLAGYFLVGGRRRNLASSSRDEGRVLWGHLVLAIMQLLEQVAYQPPYRFGVLNPVSSSEECFTPLTLGKWAERPVHRGLFPHYLGVP</sequence>
<reference evidence="1" key="1">
    <citation type="submission" date="2020-06" db="EMBL/GenBank/DDBJ databases">
        <authorList>
            <person name="Li T."/>
            <person name="Hu X."/>
            <person name="Zhang T."/>
            <person name="Song X."/>
            <person name="Zhang H."/>
            <person name="Dai N."/>
            <person name="Sheng W."/>
            <person name="Hou X."/>
            <person name="Wei L."/>
        </authorList>
    </citation>
    <scope>NUCLEOTIDE SEQUENCE</scope>
    <source>
        <strain evidence="1">G02</strain>
        <tissue evidence="1">Leaf</tissue>
    </source>
</reference>